<reference evidence="4" key="1">
    <citation type="submission" date="2021-06" db="EMBL/GenBank/DDBJ databases">
        <authorList>
            <person name="Kallberg Y."/>
            <person name="Tangrot J."/>
            <person name="Rosling A."/>
        </authorList>
    </citation>
    <scope>NUCLEOTIDE SEQUENCE</scope>
    <source>
        <strain evidence="4">FL966</strain>
    </source>
</reference>
<dbReference type="GO" id="GO:0004252">
    <property type="term" value="F:serine-type endopeptidase activity"/>
    <property type="evidence" value="ECO:0007669"/>
    <property type="project" value="InterPro"/>
</dbReference>
<evidence type="ECO:0000256" key="2">
    <source>
        <dbReference type="PROSITE-ProRule" id="PRU01240"/>
    </source>
</evidence>
<dbReference type="AlphaFoldDB" id="A0A9N8ZXM2"/>
<organism evidence="4 5">
    <name type="scientific">Cetraspora pellucida</name>
    <dbReference type="NCBI Taxonomy" id="1433469"/>
    <lineage>
        <taxon>Eukaryota</taxon>
        <taxon>Fungi</taxon>
        <taxon>Fungi incertae sedis</taxon>
        <taxon>Mucoromycota</taxon>
        <taxon>Glomeromycotina</taxon>
        <taxon>Glomeromycetes</taxon>
        <taxon>Diversisporales</taxon>
        <taxon>Gigasporaceae</taxon>
        <taxon>Cetraspora</taxon>
    </lineage>
</organism>
<dbReference type="Pfam" id="PF05922">
    <property type="entry name" value="Inhibitor_I9"/>
    <property type="match status" value="1"/>
</dbReference>
<sequence>MVVISLFSKIISIFGFIICIITLVESQFNCPSTPSSKEDLKTFIVQLSSPEKANDHYAFLKSCFNKDISDKIGQLIDHTIIKIVSFGSFISYVGKFSPSEAAVLTNSPGVIHIENDKTANIFSPIGTNITPSPIKDFNLCHHFLTESLAPYNLDRIDQATPKLDGKYTYPNSCGSGVNVYIVDTGINIDHEEFEGRATRGPAYCGECPNIDDNGY</sequence>
<dbReference type="SUPFAM" id="SSF52743">
    <property type="entry name" value="Subtilisin-like"/>
    <property type="match status" value="1"/>
</dbReference>
<evidence type="ECO:0000259" key="3">
    <source>
        <dbReference type="Pfam" id="PF05922"/>
    </source>
</evidence>
<evidence type="ECO:0000313" key="5">
    <source>
        <dbReference type="Proteomes" id="UP000789759"/>
    </source>
</evidence>
<keyword evidence="5" id="KW-1185">Reference proteome</keyword>
<dbReference type="PROSITE" id="PS00136">
    <property type="entry name" value="SUBTILASE_ASP"/>
    <property type="match status" value="1"/>
</dbReference>
<dbReference type="Gene3D" id="3.40.50.200">
    <property type="entry name" value="Peptidase S8/S53 domain"/>
    <property type="match status" value="1"/>
</dbReference>
<dbReference type="InterPro" id="IPR036852">
    <property type="entry name" value="Peptidase_S8/S53_dom_sf"/>
</dbReference>
<dbReference type="OrthoDB" id="206201at2759"/>
<dbReference type="InterPro" id="IPR023827">
    <property type="entry name" value="Peptidase_S8_Asp-AS"/>
</dbReference>
<keyword evidence="1" id="KW-0378">Hydrolase</keyword>
<dbReference type="GO" id="GO:0006508">
    <property type="term" value="P:proteolysis"/>
    <property type="evidence" value="ECO:0007669"/>
    <property type="project" value="InterPro"/>
</dbReference>
<dbReference type="EMBL" id="CAJVQA010001311">
    <property type="protein sequence ID" value="CAG8510243.1"/>
    <property type="molecule type" value="Genomic_DNA"/>
</dbReference>
<evidence type="ECO:0000256" key="1">
    <source>
        <dbReference type="ARBA" id="ARBA00022801"/>
    </source>
</evidence>
<dbReference type="Proteomes" id="UP000789759">
    <property type="component" value="Unassembled WGS sequence"/>
</dbReference>
<accession>A0A9N8ZXM2</accession>
<evidence type="ECO:0000313" key="4">
    <source>
        <dbReference type="EMBL" id="CAG8510243.1"/>
    </source>
</evidence>
<dbReference type="PROSITE" id="PS51892">
    <property type="entry name" value="SUBTILASE"/>
    <property type="match status" value="1"/>
</dbReference>
<comment type="caution">
    <text evidence="4">The sequence shown here is derived from an EMBL/GenBank/DDBJ whole genome shotgun (WGS) entry which is preliminary data.</text>
</comment>
<protein>
    <submittedName>
        <fullName evidence="4">3287_t:CDS:1</fullName>
    </submittedName>
</protein>
<dbReference type="InterPro" id="IPR010259">
    <property type="entry name" value="S8pro/Inhibitor_I9"/>
</dbReference>
<comment type="similarity">
    <text evidence="2">Belongs to the peptidase S8 family.</text>
</comment>
<name>A0A9N8ZXM2_9GLOM</name>
<proteinExistence type="inferred from homology"/>
<feature type="domain" description="Inhibitor I9" evidence="3">
    <location>
        <begin position="44"/>
        <end position="118"/>
    </location>
</feature>
<comment type="caution">
    <text evidence="2">Lacks conserved residue(s) required for the propagation of feature annotation.</text>
</comment>
<gene>
    <name evidence="4" type="ORF">CPELLU_LOCUS2882</name>
</gene>